<proteinExistence type="predicted"/>
<dbReference type="KEGG" id="mhey:H2LOC_009885"/>
<gene>
    <name evidence="2" type="ORF">H2LOC_009885</name>
</gene>
<evidence type="ECO:0000313" key="3">
    <source>
        <dbReference type="Proteomes" id="UP000309061"/>
    </source>
</evidence>
<feature type="transmembrane region" description="Helical" evidence="1">
    <location>
        <begin position="59"/>
        <end position="79"/>
    </location>
</feature>
<sequence length="101" mass="11078">MTDLEAILLVGAPECFRAKWIPVRVKKTRLNKTLSTLIAFTIAPSTIIYLIAFMVLVPVLGALLFAAGGFLLDAALSICDRRRARRSVQTTLDEIGETESN</sequence>
<evidence type="ECO:0000313" key="2">
    <source>
        <dbReference type="EMBL" id="QGM45986.1"/>
    </source>
</evidence>
<feature type="transmembrane region" description="Helical" evidence="1">
    <location>
        <begin position="34"/>
        <end position="53"/>
    </location>
</feature>
<keyword evidence="3" id="KW-1185">Reference proteome</keyword>
<name>A0A6B8KCM8_9HYPH</name>
<keyword evidence="1" id="KW-0472">Membrane</keyword>
<organism evidence="2 3">
    <name type="scientific">Methylocystis heyeri</name>
    <dbReference type="NCBI Taxonomy" id="391905"/>
    <lineage>
        <taxon>Bacteria</taxon>
        <taxon>Pseudomonadati</taxon>
        <taxon>Pseudomonadota</taxon>
        <taxon>Alphaproteobacteria</taxon>
        <taxon>Hyphomicrobiales</taxon>
        <taxon>Methylocystaceae</taxon>
        <taxon>Methylocystis</taxon>
    </lineage>
</organism>
<reference evidence="2 3" key="1">
    <citation type="submission" date="2019-11" db="EMBL/GenBank/DDBJ databases">
        <title>The genome sequence of Methylocystis heyeri.</title>
        <authorList>
            <person name="Oshkin I.Y."/>
            <person name="Miroshnikov K."/>
            <person name="Dedysh S.N."/>
        </authorList>
    </citation>
    <scope>NUCLEOTIDE SEQUENCE [LARGE SCALE GENOMIC DNA]</scope>
    <source>
        <strain evidence="2 3">H2</strain>
    </source>
</reference>
<evidence type="ECO:0000256" key="1">
    <source>
        <dbReference type="SAM" id="Phobius"/>
    </source>
</evidence>
<accession>A0A6B8KCM8</accession>
<protein>
    <submittedName>
        <fullName evidence="2">Uncharacterized protein</fullName>
    </submittedName>
</protein>
<dbReference type="RefSeq" id="WP_136496251.1">
    <property type="nucleotide sequence ID" value="NZ_CP046052.1"/>
</dbReference>
<keyword evidence="1" id="KW-0812">Transmembrane</keyword>
<dbReference type="EMBL" id="CP046052">
    <property type="protein sequence ID" value="QGM45986.1"/>
    <property type="molecule type" value="Genomic_DNA"/>
</dbReference>
<dbReference type="Proteomes" id="UP000309061">
    <property type="component" value="Chromosome"/>
</dbReference>
<keyword evidence="1" id="KW-1133">Transmembrane helix</keyword>
<dbReference type="AlphaFoldDB" id="A0A6B8KCM8"/>